<dbReference type="PIRSF" id="PIRSF005514">
    <property type="entry name" value="ATPase_F0_D_mt"/>
    <property type="match status" value="1"/>
</dbReference>
<organism evidence="13 14">
    <name type="scientific">Meira miltonrushii</name>
    <dbReference type="NCBI Taxonomy" id="1280837"/>
    <lineage>
        <taxon>Eukaryota</taxon>
        <taxon>Fungi</taxon>
        <taxon>Dikarya</taxon>
        <taxon>Basidiomycota</taxon>
        <taxon>Ustilaginomycotina</taxon>
        <taxon>Exobasidiomycetes</taxon>
        <taxon>Exobasidiales</taxon>
        <taxon>Brachybasidiaceae</taxon>
        <taxon>Meira</taxon>
    </lineage>
</organism>
<dbReference type="Gene3D" id="6.10.280.70">
    <property type="match status" value="1"/>
</dbReference>
<evidence type="ECO:0000256" key="11">
    <source>
        <dbReference type="PIRNR" id="PIRNR005514"/>
    </source>
</evidence>
<dbReference type="STRING" id="1280837.A0A316V850"/>
<keyword evidence="14" id="KW-1185">Reference proteome</keyword>
<proteinExistence type="inferred from homology"/>
<evidence type="ECO:0000256" key="3">
    <source>
        <dbReference type="ARBA" id="ARBA00021688"/>
    </source>
</evidence>
<evidence type="ECO:0000256" key="7">
    <source>
        <dbReference type="ARBA" id="ARBA00022792"/>
    </source>
</evidence>
<dbReference type="GO" id="GO:0045259">
    <property type="term" value="C:proton-transporting ATP synthase complex"/>
    <property type="evidence" value="ECO:0007669"/>
    <property type="project" value="UniProtKB-KW"/>
</dbReference>
<dbReference type="GeneID" id="37022761"/>
<feature type="coiled-coil region" evidence="12">
    <location>
        <begin position="96"/>
        <end position="123"/>
    </location>
</feature>
<dbReference type="InterPro" id="IPR036228">
    <property type="entry name" value="ATP_synth_F0_dsu_sf_mt"/>
</dbReference>
<dbReference type="GO" id="GO:0015986">
    <property type="term" value="P:proton motive force-driven ATP synthesis"/>
    <property type="evidence" value="ECO:0007669"/>
    <property type="project" value="UniProtKB-UniRule"/>
</dbReference>
<accession>A0A316V850</accession>
<protein>
    <recommendedName>
        <fullName evidence="3 11">ATP synthase subunit d, mitochondrial</fullName>
    </recommendedName>
</protein>
<dbReference type="InterPro" id="IPR008689">
    <property type="entry name" value="ATP_synth_F0_dsu_mt"/>
</dbReference>
<keyword evidence="10 11" id="KW-0472">Membrane</keyword>
<evidence type="ECO:0000313" key="13">
    <source>
        <dbReference type="EMBL" id="PWN33384.1"/>
    </source>
</evidence>
<dbReference type="AlphaFoldDB" id="A0A316V850"/>
<evidence type="ECO:0000256" key="5">
    <source>
        <dbReference type="ARBA" id="ARBA00022547"/>
    </source>
</evidence>
<comment type="similarity">
    <text evidence="2 11">Belongs to the ATPase d subunit family.</text>
</comment>
<dbReference type="InParanoid" id="A0A316V850"/>
<reference evidence="13 14" key="1">
    <citation type="journal article" date="2018" name="Mol. Biol. Evol.">
        <title>Broad Genomic Sampling Reveals a Smut Pathogenic Ancestry of the Fungal Clade Ustilaginomycotina.</title>
        <authorList>
            <person name="Kijpornyongpan T."/>
            <person name="Mondo S.J."/>
            <person name="Barry K."/>
            <person name="Sandor L."/>
            <person name="Lee J."/>
            <person name="Lipzen A."/>
            <person name="Pangilinan J."/>
            <person name="LaButti K."/>
            <person name="Hainaut M."/>
            <person name="Henrissat B."/>
            <person name="Grigoriev I.V."/>
            <person name="Spatafora J.W."/>
            <person name="Aime M.C."/>
        </authorList>
    </citation>
    <scope>NUCLEOTIDE SEQUENCE [LARGE SCALE GENOMIC DNA]</scope>
    <source>
        <strain evidence="13 14">MCA 3882</strain>
    </source>
</reference>
<gene>
    <name evidence="13" type="ORF">FA14DRAFT_180033</name>
</gene>
<dbReference type="PANTHER" id="PTHR12700">
    <property type="entry name" value="ATP SYNTHASE SUBUNIT D, MITOCHONDRIAL"/>
    <property type="match status" value="1"/>
</dbReference>
<keyword evidence="6 11" id="KW-0375">Hydrogen ion transport</keyword>
<keyword evidence="7 11" id="KW-0999">Mitochondrion inner membrane</keyword>
<evidence type="ECO:0000256" key="10">
    <source>
        <dbReference type="ARBA" id="ARBA00023136"/>
    </source>
</evidence>
<dbReference type="GO" id="GO:0005743">
    <property type="term" value="C:mitochondrial inner membrane"/>
    <property type="evidence" value="ECO:0007669"/>
    <property type="project" value="UniProtKB-SubCell"/>
</dbReference>
<evidence type="ECO:0000256" key="6">
    <source>
        <dbReference type="ARBA" id="ARBA00022781"/>
    </source>
</evidence>
<dbReference type="FunCoup" id="A0A316V850">
    <property type="interactions" value="166"/>
</dbReference>
<name>A0A316V850_9BASI</name>
<keyword evidence="5" id="KW-0138">CF(0)</keyword>
<dbReference type="EMBL" id="KZ819604">
    <property type="protein sequence ID" value="PWN33384.1"/>
    <property type="molecule type" value="Genomic_DNA"/>
</dbReference>
<evidence type="ECO:0000256" key="12">
    <source>
        <dbReference type="SAM" id="Coils"/>
    </source>
</evidence>
<dbReference type="SUPFAM" id="SSF161065">
    <property type="entry name" value="ATP synthase D chain-like"/>
    <property type="match status" value="1"/>
</dbReference>
<comment type="subcellular location">
    <subcellularLocation>
        <location evidence="1 11">Mitochondrion inner membrane</location>
    </subcellularLocation>
</comment>
<dbReference type="OrthoDB" id="35799at2759"/>
<sequence>MATQAVNWSRIYQSLGLGKNTTAAVQTFRKRADDARRQLTALKNQKTDVDFAHYKSVLKNQEVINQAEKILSEFKPITYDVSSQLKAINAFEAKAVEQAQASSDKIEAELKDLKATLKNIEDARPFDQLSVDDVIAARPEIGQTVEAMVKAGKWTTPQYAEKFGNLSVV</sequence>
<keyword evidence="8 11" id="KW-0406">Ion transport</keyword>
<keyword evidence="4 11" id="KW-0813">Transport</keyword>
<dbReference type="Proteomes" id="UP000245771">
    <property type="component" value="Unassembled WGS sequence"/>
</dbReference>
<evidence type="ECO:0000256" key="2">
    <source>
        <dbReference type="ARBA" id="ARBA00006842"/>
    </source>
</evidence>
<dbReference type="GO" id="GO:0015078">
    <property type="term" value="F:proton transmembrane transporter activity"/>
    <property type="evidence" value="ECO:0007669"/>
    <property type="project" value="InterPro"/>
</dbReference>
<evidence type="ECO:0000256" key="4">
    <source>
        <dbReference type="ARBA" id="ARBA00022448"/>
    </source>
</evidence>
<evidence type="ECO:0000313" key="14">
    <source>
        <dbReference type="Proteomes" id="UP000245771"/>
    </source>
</evidence>
<dbReference type="Pfam" id="PF05873">
    <property type="entry name" value="Mt_ATP-synt_D"/>
    <property type="match status" value="1"/>
</dbReference>
<keyword evidence="12" id="KW-0175">Coiled coil</keyword>
<comment type="function">
    <text evidence="11">Mitochondrial membrane ATP synthase (F(1)F(0) ATP synthase or Complex V) produces ATP from ADP in the presence of a proton gradient across the membrane which is generated by electron transport complexes of the respiratory chain. F-type ATPases consist of two structural domains, F(1) - containing the extramembraneous catalytic core, and F(0) - containing the membrane proton channel, linked together by a central stalk and a peripheral stalk. During catalysis, ATP synthesis in the catalytic domain of F(1) is coupled via a rotary mechanism of the central stalk subunits to proton translocation.</text>
</comment>
<dbReference type="RefSeq" id="XP_025353686.1">
    <property type="nucleotide sequence ID" value="XM_025500980.1"/>
</dbReference>
<evidence type="ECO:0000256" key="1">
    <source>
        <dbReference type="ARBA" id="ARBA00004273"/>
    </source>
</evidence>
<evidence type="ECO:0000256" key="9">
    <source>
        <dbReference type="ARBA" id="ARBA00023128"/>
    </source>
</evidence>
<keyword evidence="9 11" id="KW-0496">Mitochondrion</keyword>
<evidence type="ECO:0000256" key="8">
    <source>
        <dbReference type="ARBA" id="ARBA00023065"/>
    </source>
</evidence>